<evidence type="ECO:0000313" key="2">
    <source>
        <dbReference type="Proteomes" id="UP000177506"/>
    </source>
</evidence>
<dbReference type="EMBL" id="MDZA01000222">
    <property type="protein sequence ID" value="OGX89935.1"/>
    <property type="molecule type" value="Genomic_DNA"/>
</dbReference>
<keyword evidence="2" id="KW-1185">Reference proteome</keyword>
<comment type="caution">
    <text evidence="1">The sequence shown here is derived from an EMBL/GenBank/DDBJ whole genome shotgun (WGS) entry which is preliminary data.</text>
</comment>
<reference evidence="1 2" key="1">
    <citation type="submission" date="2016-08" db="EMBL/GenBank/DDBJ databases">
        <title>Hymenobacter coccineus sp. nov., Hymenobacter lapidarius sp. nov. and Hymenobacter glacialis sp. nov., isolated from Antarctic soil.</title>
        <authorList>
            <person name="Sedlacek I."/>
            <person name="Kralova S."/>
            <person name="Kyrova K."/>
            <person name="Maslanova I."/>
            <person name="Stankova E."/>
            <person name="Vrbovska V."/>
            <person name="Nemec M."/>
            <person name="Bartak M."/>
            <person name="Svec P."/>
            <person name="Busse H.-J."/>
            <person name="Pantucek R."/>
        </authorList>
    </citation>
    <scope>NUCLEOTIDE SEQUENCE [LARGE SCALE GENOMIC DNA]</scope>
    <source>
        <strain evidence="1 2">CCM 8649</strain>
    </source>
</reference>
<gene>
    <name evidence="1" type="ORF">BEN49_01175</name>
</gene>
<dbReference type="AlphaFoldDB" id="A0A1G1TGF0"/>
<name>A0A1G1TGF0_9BACT</name>
<sequence length="392" mass="43068">METIEPGREGFALFDKAFYANQLFLLGEAHGVRGPQDVDFALLKHLNARAGVRTYVAEVDCAKAYYLNEYLRTGQDSTLRLVFRSWAAGRAQWANQEFYQKIQRIRALNRTLLAARRIRFVGLDALQDLPLVADYLAVLLRNAPLAPELRSRVDSVVAVLRQPGAPGLLGVARRALASVGARAEYDDLRHALTNAGYDLRAGRREDNIFANFQALVQTKRLVHEKLYGMWGLGHVLQSPLQNGFLDLAARIRQSALPMHDKVASVLCVLSECRMLYPTDGLPGPWQAAGQPYTVTDKFNHDGPLVTITGLADLKQRTAPGSTTLVWLDAPGAAATRQPIQLCYAPGMPPEQQMQFRPELPATAYVQYLVLVRGSGPVTPLGAPAAATSSRGQ</sequence>
<dbReference type="SUPFAM" id="SSF159501">
    <property type="entry name" value="EreA/ChaN-like"/>
    <property type="match status" value="1"/>
</dbReference>
<dbReference type="GO" id="GO:0046677">
    <property type="term" value="P:response to antibiotic"/>
    <property type="evidence" value="ECO:0007669"/>
    <property type="project" value="InterPro"/>
</dbReference>
<evidence type="ECO:0000313" key="1">
    <source>
        <dbReference type="EMBL" id="OGX89935.1"/>
    </source>
</evidence>
<proteinExistence type="predicted"/>
<organism evidence="1 2">
    <name type="scientific">Hymenobacter coccineus</name>
    <dbReference type="NCBI Taxonomy" id="1908235"/>
    <lineage>
        <taxon>Bacteria</taxon>
        <taxon>Pseudomonadati</taxon>
        <taxon>Bacteroidota</taxon>
        <taxon>Cytophagia</taxon>
        <taxon>Cytophagales</taxon>
        <taxon>Hymenobacteraceae</taxon>
        <taxon>Hymenobacter</taxon>
    </lineage>
</organism>
<dbReference type="Proteomes" id="UP000177506">
    <property type="component" value="Unassembled WGS sequence"/>
</dbReference>
<dbReference type="Pfam" id="PF05139">
    <property type="entry name" value="Erythro_esteras"/>
    <property type="match status" value="1"/>
</dbReference>
<dbReference type="Gene3D" id="3.30.1870.10">
    <property type="entry name" value="EreA-like, domain 2"/>
    <property type="match status" value="1"/>
</dbReference>
<accession>A0A1G1TGF0</accession>
<dbReference type="InterPro" id="IPR007815">
    <property type="entry name" value="Emycin_Estase"/>
</dbReference>
<protein>
    <recommendedName>
        <fullName evidence="3">Erythromycin esterase family protein</fullName>
    </recommendedName>
</protein>
<evidence type="ECO:0008006" key="3">
    <source>
        <dbReference type="Google" id="ProtNLM"/>
    </source>
</evidence>